<dbReference type="EMBL" id="BAAATD010000002">
    <property type="protein sequence ID" value="GAA2587246.1"/>
    <property type="molecule type" value="Genomic_DNA"/>
</dbReference>
<sequence length="203" mass="21644">MLAVTKAPSKHARGRHAKPPSEFAVRWDRMVKNVLGEPGRRRLIVAGTGTASVALLGVAGLAGLSAATGDERAPRATAAAQTSKAVKAKPSAGADGAETVADPDEVPEAIPFFESKDPDKKVAKHVKDVRRSGTFLRVYTDLEEGDENSAPAKSLCEWTTQFLRESGDDAPRVFIHGKSEGNGMVVLANKQSDKDDCRVDEPR</sequence>
<feature type="region of interest" description="Disordered" evidence="1">
    <location>
        <begin position="68"/>
        <end position="101"/>
    </location>
</feature>
<evidence type="ECO:0000313" key="2">
    <source>
        <dbReference type="EMBL" id="GAA2587246.1"/>
    </source>
</evidence>
<evidence type="ECO:0000313" key="3">
    <source>
        <dbReference type="Proteomes" id="UP001501509"/>
    </source>
</evidence>
<gene>
    <name evidence="2" type="ORF">GCM10010411_20050</name>
</gene>
<feature type="compositionally biased region" description="Basic residues" evidence="1">
    <location>
        <begin position="8"/>
        <end position="18"/>
    </location>
</feature>
<protein>
    <submittedName>
        <fullName evidence="2">Uncharacterized protein</fullName>
    </submittedName>
</protein>
<comment type="caution">
    <text evidence="2">The sequence shown here is derived from an EMBL/GenBank/DDBJ whole genome shotgun (WGS) entry which is preliminary data.</text>
</comment>
<reference evidence="2 3" key="1">
    <citation type="journal article" date="2019" name="Int. J. Syst. Evol. Microbiol.">
        <title>The Global Catalogue of Microorganisms (GCM) 10K type strain sequencing project: providing services to taxonomists for standard genome sequencing and annotation.</title>
        <authorList>
            <consortium name="The Broad Institute Genomics Platform"/>
            <consortium name="The Broad Institute Genome Sequencing Center for Infectious Disease"/>
            <person name="Wu L."/>
            <person name="Ma J."/>
        </authorList>
    </citation>
    <scope>NUCLEOTIDE SEQUENCE [LARGE SCALE GENOMIC DNA]</scope>
    <source>
        <strain evidence="2 3">JCM 6833</strain>
    </source>
</reference>
<organism evidence="2 3">
    <name type="scientific">Actinomadura fulvescens</name>
    <dbReference type="NCBI Taxonomy" id="46160"/>
    <lineage>
        <taxon>Bacteria</taxon>
        <taxon>Bacillati</taxon>
        <taxon>Actinomycetota</taxon>
        <taxon>Actinomycetes</taxon>
        <taxon>Streptosporangiales</taxon>
        <taxon>Thermomonosporaceae</taxon>
        <taxon>Actinomadura</taxon>
    </lineage>
</organism>
<keyword evidence="3" id="KW-1185">Reference proteome</keyword>
<name>A0ABN3PL66_9ACTN</name>
<accession>A0ABN3PL66</accession>
<feature type="region of interest" description="Disordered" evidence="1">
    <location>
        <begin position="1"/>
        <end position="21"/>
    </location>
</feature>
<dbReference type="Proteomes" id="UP001501509">
    <property type="component" value="Unassembled WGS sequence"/>
</dbReference>
<evidence type="ECO:0000256" key="1">
    <source>
        <dbReference type="SAM" id="MobiDB-lite"/>
    </source>
</evidence>
<proteinExistence type="predicted"/>